<evidence type="ECO:0000256" key="4">
    <source>
        <dbReference type="SAM" id="MobiDB-lite"/>
    </source>
</evidence>
<comment type="subcellular location">
    <subcellularLocation>
        <location evidence="1">Nucleus</location>
    </subcellularLocation>
</comment>
<evidence type="ECO:0000256" key="2">
    <source>
        <dbReference type="ARBA" id="ARBA00007267"/>
    </source>
</evidence>
<organism evidence="6 7">
    <name type="scientific">Daphnia galeata</name>
    <dbReference type="NCBI Taxonomy" id="27404"/>
    <lineage>
        <taxon>Eukaryota</taxon>
        <taxon>Metazoa</taxon>
        <taxon>Ecdysozoa</taxon>
        <taxon>Arthropoda</taxon>
        <taxon>Crustacea</taxon>
        <taxon>Branchiopoda</taxon>
        <taxon>Diplostraca</taxon>
        <taxon>Cladocera</taxon>
        <taxon>Anomopoda</taxon>
        <taxon>Daphniidae</taxon>
        <taxon>Daphnia</taxon>
    </lineage>
</organism>
<dbReference type="PANTHER" id="PTHR12446">
    <property type="entry name" value="TESMIN/TSO1-RELATED"/>
    <property type="match status" value="1"/>
</dbReference>
<dbReference type="Proteomes" id="UP000789390">
    <property type="component" value="Unassembled WGS sequence"/>
</dbReference>
<feature type="region of interest" description="Disordered" evidence="4">
    <location>
        <begin position="340"/>
        <end position="365"/>
    </location>
</feature>
<feature type="region of interest" description="Disordered" evidence="4">
    <location>
        <begin position="611"/>
        <end position="650"/>
    </location>
</feature>
<evidence type="ECO:0000313" key="6">
    <source>
        <dbReference type="EMBL" id="CAH0101278.1"/>
    </source>
</evidence>
<dbReference type="InterPro" id="IPR005172">
    <property type="entry name" value="CRC"/>
</dbReference>
<comment type="caution">
    <text evidence="6">The sequence shown here is derived from an EMBL/GenBank/DDBJ whole genome shotgun (WGS) entry which is preliminary data.</text>
</comment>
<comment type="similarity">
    <text evidence="2">Belongs to the lin-54 family.</text>
</comment>
<sequence length="896" mass="94019">MMSSSRDEDYVSAMQVETDDFILSLTSVGVENDEQTEVITTEVSDLPPDLVNTDVADLANNPSLWLGLEGALESNDGVSNISNVAGIVEEHVQANESVVHLGNDPNSLNMNHLGHSEEVETMTIEAMEVDVQNMEVSRSQEMHSIPLESFMDQSDMGISIMTSQCNDKSAPSITPMSVSLPVVEPVTRTVFPLSQIKKTIAVSSSTQVTKVVLAPASQSQSGQPLLLSVPASTSGLTSLLTPNTNLRFVNTLNTDGSKVSTTGTPSSNVHSQSVRLMSPTKTITLQQAQQLGLISPKKQGQPLIVNKVAVATTSQGTPTTNILAGKQGAKFAGGNVTLVRSGPTKTPTKIAPAPPQSVASNISSNSSIQSQPTSLLIKNAAGQVTMAALVQARPNGGNVTKMNPLSPQKFVLRPSAPGPITAAQVRQGSGTQPAQYIRLTTAQALAAGILPAIGTHGEHSGQQQHFQLAGNKIQLVRVVNPSAGNNGSGNLVTASGTSKVLIGAPTASSIKIHSVNSSLAQQTVKGTTTLTKTVGQVKGAISTVNVPPGAQRIILPAGSLASSLVMVPAQYTSQSSIGASSSPATANFSTVTTSTATVVSDSVASPIVTSVSTTSRLSQQPKAAPPPSPESAQMSASASQAKAQSVLESNGLKPRKPCNCTKSQCLKLYCDCFANGEFCHGCNCVCCANNLEHEELRLRAIRSCLDRNPHAFKPKIGVGWGPEPRRHNKGCHCKRSGCLKNYCECYEAKIACSAICKCIGCKNCVDPAGSPPGPGEKRLSKMAALQTNPSNSSDSRTVSNPAAHNSKQEDRTAELPKGFSIPSASGSSRPPFSFITQEVVEATCQCLLAQAEEAERLCKTSIETEGLVLEEFGRCLLQIIEYASKAKDVKIWLQGR</sequence>
<accession>A0A8J2REP2</accession>
<dbReference type="EMBL" id="CAKKLH010000056">
    <property type="protein sequence ID" value="CAH0101278.1"/>
    <property type="molecule type" value="Genomic_DNA"/>
</dbReference>
<evidence type="ECO:0000256" key="3">
    <source>
        <dbReference type="ARBA" id="ARBA00023242"/>
    </source>
</evidence>
<protein>
    <recommendedName>
        <fullName evidence="5">CRC domain-containing protein</fullName>
    </recommendedName>
</protein>
<keyword evidence="7" id="KW-1185">Reference proteome</keyword>
<proteinExistence type="inferred from homology"/>
<dbReference type="InterPro" id="IPR028307">
    <property type="entry name" value="Lin-54_fam"/>
</dbReference>
<dbReference type="SMART" id="SM01114">
    <property type="entry name" value="CXC"/>
    <property type="match status" value="2"/>
</dbReference>
<dbReference type="PANTHER" id="PTHR12446:SF34">
    <property type="entry name" value="PROTEIN LIN-54 HOMOLOG"/>
    <property type="match status" value="1"/>
</dbReference>
<dbReference type="PROSITE" id="PS51634">
    <property type="entry name" value="CRC"/>
    <property type="match status" value="1"/>
</dbReference>
<dbReference type="GO" id="GO:0006355">
    <property type="term" value="P:regulation of DNA-templated transcription"/>
    <property type="evidence" value="ECO:0007669"/>
    <property type="project" value="TreeGrafter"/>
</dbReference>
<dbReference type="InterPro" id="IPR033467">
    <property type="entry name" value="Tesmin/TSO1-like_CXC"/>
</dbReference>
<dbReference type="Pfam" id="PF03638">
    <property type="entry name" value="TCR"/>
    <property type="match status" value="2"/>
</dbReference>
<evidence type="ECO:0000313" key="7">
    <source>
        <dbReference type="Proteomes" id="UP000789390"/>
    </source>
</evidence>
<gene>
    <name evidence="6" type="ORF">DGAL_LOCUS3606</name>
</gene>
<feature type="domain" description="CRC" evidence="5">
    <location>
        <begin position="654"/>
        <end position="766"/>
    </location>
</feature>
<evidence type="ECO:0000259" key="5">
    <source>
        <dbReference type="PROSITE" id="PS51634"/>
    </source>
</evidence>
<keyword evidence="3" id="KW-0539">Nucleus</keyword>
<feature type="compositionally biased region" description="Low complexity" evidence="4">
    <location>
        <begin position="630"/>
        <end position="645"/>
    </location>
</feature>
<dbReference type="AlphaFoldDB" id="A0A8J2REP2"/>
<dbReference type="GO" id="GO:0005634">
    <property type="term" value="C:nucleus"/>
    <property type="evidence" value="ECO:0007669"/>
    <property type="project" value="UniProtKB-SubCell"/>
</dbReference>
<name>A0A8J2REP2_9CRUS</name>
<feature type="compositionally biased region" description="Polar residues" evidence="4">
    <location>
        <begin position="785"/>
        <end position="805"/>
    </location>
</feature>
<feature type="region of interest" description="Disordered" evidence="4">
    <location>
        <begin position="775"/>
        <end position="827"/>
    </location>
</feature>
<dbReference type="OrthoDB" id="6283463at2759"/>
<reference evidence="6" key="1">
    <citation type="submission" date="2021-11" db="EMBL/GenBank/DDBJ databases">
        <authorList>
            <person name="Schell T."/>
        </authorList>
    </citation>
    <scope>NUCLEOTIDE SEQUENCE</scope>
    <source>
        <strain evidence="6">M5</strain>
    </source>
</reference>
<evidence type="ECO:0000256" key="1">
    <source>
        <dbReference type="ARBA" id="ARBA00004123"/>
    </source>
</evidence>